<dbReference type="HOGENOM" id="CLU_987071_0_0_1"/>
<keyword evidence="2" id="KW-1185">Reference proteome</keyword>
<gene>
    <name evidence="1" type="ORF">FIBRA_02544</name>
</gene>
<evidence type="ECO:0000313" key="1">
    <source>
        <dbReference type="EMBL" id="CCM00510.1"/>
    </source>
</evidence>
<name>J4GMY9_9APHY</name>
<dbReference type="OrthoDB" id="2756263at2759"/>
<dbReference type="EMBL" id="HE796987">
    <property type="protein sequence ID" value="CCM00510.1"/>
    <property type="molecule type" value="Genomic_DNA"/>
</dbReference>
<accession>J4GMY9</accession>
<protein>
    <submittedName>
        <fullName evidence="1">Uncharacterized protein</fullName>
    </submittedName>
</protein>
<dbReference type="AlphaFoldDB" id="J4GMY9"/>
<evidence type="ECO:0000313" key="2">
    <source>
        <dbReference type="Proteomes" id="UP000006352"/>
    </source>
</evidence>
<dbReference type="RefSeq" id="XP_012179793.1">
    <property type="nucleotide sequence ID" value="XM_012324403.1"/>
</dbReference>
<dbReference type="GeneID" id="24095421"/>
<sequence>MSFAALGLVPPPTFCKKRGIEGFRSHLSLCGVVVGDLVSTSVPRPPGPVPSMTPASRRGLISWAELDFRAYVFGAIRNERNEFTDAFIKQLRLRPDKFVVVSRSETDAGQWLELFGGDQDETFYQMRSRMFEAPMASFNNRPVGHGAWDNIRMGRDVLYSTGQAGEMDITGYLRKLETERNEGWLFWLKKDRFKVKYLLILDAQPNRSGIQLIQDVAWAAMCAAGYVRGAYSIQKYVKATDALLQAKITERLSWLPPSYALTFPVSNHHNALLKARYARYQA</sequence>
<dbReference type="Proteomes" id="UP000006352">
    <property type="component" value="Unassembled WGS sequence"/>
</dbReference>
<reference evidence="1 2" key="1">
    <citation type="journal article" date="2012" name="Appl. Environ. Microbiol.">
        <title>Short-read sequencing for genomic analysis of the brown rot fungus Fibroporia radiculosa.</title>
        <authorList>
            <person name="Tang J.D."/>
            <person name="Perkins A.D."/>
            <person name="Sonstegard T.S."/>
            <person name="Schroeder S.G."/>
            <person name="Burgess S.C."/>
            <person name="Diehl S.V."/>
        </authorList>
    </citation>
    <scope>NUCLEOTIDE SEQUENCE [LARGE SCALE GENOMIC DNA]</scope>
    <source>
        <strain evidence="1 2">TFFH 294</strain>
    </source>
</reference>
<proteinExistence type="predicted"/>
<organism evidence="1 2">
    <name type="scientific">Fibroporia radiculosa</name>
    <dbReference type="NCBI Taxonomy" id="599839"/>
    <lineage>
        <taxon>Eukaryota</taxon>
        <taxon>Fungi</taxon>
        <taxon>Dikarya</taxon>
        <taxon>Basidiomycota</taxon>
        <taxon>Agaricomycotina</taxon>
        <taxon>Agaricomycetes</taxon>
        <taxon>Polyporales</taxon>
        <taxon>Fibroporiaceae</taxon>
        <taxon>Fibroporia</taxon>
    </lineage>
</organism>
<dbReference type="InParanoid" id="J4GMY9"/>